<dbReference type="EMBL" id="CACVBS010000016">
    <property type="protein sequence ID" value="CAA7259306.1"/>
    <property type="molecule type" value="Genomic_DNA"/>
</dbReference>
<organism evidence="2 3">
    <name type="scientific">Cyclocybe aegerita</name>
    <name type="common">Black poplar mushroom</name>
    <name type="synonym">Agrocybe aegerita</name>
    <dbReference type="NCBI Taxonomy" id="1973307"/>
    <lineage>
        <taxon>Eukaryota</taxon>
        <taxon>Fungi</taxon>
        <taxon>Dikarya</taxon>
        <taxon>Basidiomycota</taxon>
        <taxon>Agaricomycotina</taxon>
        <taxon>Agaricomycetes</taxon>
        <taxon>Agaricomycetidae</taxon>
        <taxon>Agaricales</taxon>
        <taxon>Agaricineae</taxon>
        <taxon>Bolbitiaceae</taxon>
        <taxon>Cyclocybe</taxon>
    </lineage>
</organism>
<feature type="region of interest" description="Disordered" evidence="1">
    <location>
        <begin position="198"/>
        <end position="217"/>
    </location>
</feature>
<feature type="compositionally biased region" description="Basic and acidic residues" evidence="1">
    <location>
        <begin position="201"/>
        <end position="217"/>
    </location>
</feature>
<dbReference type="AlphaFoldDB" id="A0A8S0W6M4"/>
<dbReference type="Proteomes" id="UP000467700">
    <property type="component" value="Unassembled WGS sequence"/>
</dbReference>
<comment type="caution">
    <text evidence="2">The sequence shown here is derived from an EMBL/GenBank/DDBJ whole genome shotgun (WGS) entry which is preliminary data.</text>
</comment>
<evidence type="ECO:0000313" key="3">
    <source>
        <dbReference type="Proteomes" id="UP000467700"/>
    </source>
</evidence>
<protein>
    <submittedName>
        <fullName evidence="2">Uncharacterized protein</fullName>
    </submittedName>
</protein>
<keyword evidence="3" id="KW-1185">Reference proteome</keyword>
<evidence type="ECO:0000313" key="2">
    <source>
        <dbReference type="EMBL" id="CAA7259306.1"/>
    </source>
</evidence>
<gene>
    <name evidence="2" type="ORF">AAE3_LOCUS1546</name>
</gene>
<name>A0A8S0W6M4_CYCAE</name>
<evidence type="ECO:0000256" key="1">
    <source>
        <dbReference type="SAM" id="MobiDB-lite"/>
    </source>
</evidence>
<proteinExistence type="predicted"/>
<accession>A0A8S0W6M4</accession>
<reference evidence="2 3" key="1">
    <citation type="submission" date="2020-01" db="EMBL/GenBank/DDBJ databases">
        <authorList>
            <person name="Gupta K D."/>
        </authorList>
    </citation>
    <scope>NUCLEOTIDE SEQUENCE [LARGE SCALE GENOMIC DNA]</scope>
</reference>
<sequence length="217" mass="24166">MPQPPFFKDSGPQRAAPLLPLKNKLGWFIVHSRLISHSIVKKQCFQLTRLDLKPLINFLFDLWTSGDCPQGPRALYHPFANLTAQTSYLDVRETLYPISRVWPHAASKIYSLNQGCLWLGNDVGWLVVYYLHPSRSHPHSAPSSCVPLLSSLPPSLVSPPTLRAPSLPLSPSAIVVRSCHLPSILKIAATMGPSVPIDNLDAQRTRDRESYHDVIPP</sequence>